<keyword evidence="14" id="KW-0378">Hydrolase</keyword>
<feature type="binding site" evidence="11">
    <location>
        <position position="91"/>
    </location>
    <ligand>
        <name>CTP</name>
        <dbReference type="ChEBI" id="CHEBI:37563"/>
    </ligand>
</feature>
<evidence type="ECO:0000256" key="11">
    <source>
        <dbReference type="HAMAP-Rule" id="MF_01262"/>
    </source>
</evidence>
<feature type="binding site" evidence="11">
    <location>
        <position position="91"/>
    </location>
    <ligand>
        <name>ATP</name>
        <dbReference type="ChEBI" id="CHEBI:30616"/>
    </ligand>
</feature>
<keyword evidence="9 11" id="KW-0460">Magnesium</keyword>
<keyword evidence="15" id="KW-1185">Reference proteome</keyword>
<proteinExistence type="inferred from homology"/>
<sequence length="410" mass="48445">MKIYLVGGAIRDSLLGLPIHDRDWVVVGSTPEKMIKKNFLQVGKDFPVFIHPLTREEYALARTERKNGVGYTGFKINFSKKVTLEEDLVRRDLTINAIAQDQVGNFIDPFFGRLDIKKRVLRHVSKAFQEDPLRVFRVARFSANLFHLGFFIAKETLSLMKLICKTRNINTLLPDRIWKEMEKGLKSFYPHVFLMVLDQCKALKYVCPEIFHLLHPVTLVSFPSIDMSLRQFIFKELARISYCTKNINIRFSYLCQFFSKICPKSISSKKFIFFDKKSSEIVNSLCLRLKVSTEIRKISVFMCGFYYFLQNIFVQKSEDIVKFFNIIDLWRKPKRLKHLKYLKNYEKSFFSRKCKMSLGELLLAMFNVVQQITVKTYHLKKNFTGIEIRLELNRLRSKVLKKWLHLNFFE</sequence>
<dbReference type="GO" id="GO:0001680">
    <property type="term" value="P:tRNA 3'-terminal CCA addition"/>
    <property type="evidence" value="ECO:0007669"/>
    <property type="project" value="UniProtKB-UniRule"/>
</dbReference>
<feature type="binding site" evidence="11">
    <location>
        <position position="140"/>
    </location>
    <ligand>
        <name>CTP</name>
        <dbReference type="ChEBI" id="CHEBI:37563"/>
    </ligand>
</feature>
<reference evidence="15" key="1">
    <citation type="submission" date="2015-10" db="EMBL/GenBank/DDBJ databases">
        <authorList>
            <person name="Manzano-Marin A."/>
            <person name="Manzano-Marin A."/>
        </authorList>
    </citation>
    <scope>NUCLEOTIDE SEQUENCE [LARGE SCALE GENOMIC DNA]</scope>
    <source>
        <strain evidence="15">BTs</strain>
    </source>
</reference>
<organism evidence="14 15">
    <name type="scientific">Buchnera aphidicola subsp. Tuberolachnus salignus</name>
    <dbReference type="NCBI Taxonomy" id="98804"/>
    <lineage>
        <taxon>Bacteria</taxon>
        <taxon>Pseudomonadati</taxon>
        <taxon>Pseudomonadota</taxon>
        <taxon>Gammaproteobacteria</taxon>
        <taxon>Enterobacterales</taxon>
        <taxon>Erwiniaceae</taxon>
        <taxon>Buchnera</taxon>
    </lineage>
</organism>
<comment type="similarity">
    <text evidence="11">Belongs to the tRNA nucleotidyltransferase/poly(A) polymerase family. Bacterial CCA-adding enzyme type 2 subfamily.</text>
</comment>
<dbReference type="InterPro" id="IPR032828">
    <property type="entry name" value="PolyA_RNA-bd"/>
</dbReference>
<keyword evidence="6 11" id="KW-0547">Nucleotide-binding</keyword>
<feature type="binding site" evidence="11">
    <location>
        <position position="140"/>
    </location>
    <ligand>
        <name>ATP</name>
        <dbReference type="ChEBI" id="CHEBI:30616"/>
    </ligand>
</feature>
<dbReference type="Proteomes" id="UP000243633">
    <property type="component" value="Chromosome 1"/>
</dbReference>
<dbReference type="Pfam" id="PF12627">
    <property type="entry name" value="PolyA_pol_RNAbd"/>
    <property type="match status" value="1"/>
</dbReference>
<dbReference type="OrthoDB" id="9805698at2"/>
<dbReference type="CDD" id="cd05398">
    <property type="entry name" value="NT_ClassII-CCAase"/>
    <property type="match status" value="1"/>
</dbReference>
<evidence type="ECO:0000259" key="13">
    <source>
        <dbReference type="Pfam" id="PF12627"/>
    </source>
</evidence>
<evidence type="ECO:0000256" key="7">
    <source>
        <dbReference type="ARBA" id="ARBA00022800"/>
    </source>
</evidence>
<dbReference type="PATRIC" id="fig|98804.3.peg.31"/>
<feature type="binding site" evidence="11">
    <location>
        <position position="137"/>
    </location>
    <ligand>
        <name>CTP</name>
        <dbReference type="ChEBI" id="CHEBI:37563"/>
    </ligand>
</feature>
<feature type="domain" description="tRNA nucleotidyltransferase/poly(A) polymerase RNA and SrmB- binding" evidence="13">
    <location>
        <begin position="149"/>
        <end position="210"/>
    </location>
</feature>
<evidence type="ECO:0000313" key="15">
    <source>
        <dbReference type="Proteomes" id="UP000243633"/>
    </source>
</evidence>
<dbReference type="InterPro" id="IPR050124">
    <property type="entry name" value="tRNA_CCA-adding_enzyme"/>
</dbReference>
<comment type="miscellaneous">
    <text evidence="11">A single active site specifically recognizes both ATP and CTP and is responsible for their addition.</text>
</comment>
<feature type="domain" description="Poly A polymerase head" evidence="12">
    <location>
        <begin position="3"/>
        <end position="122"/>
    </location>
</feature>
<keyword evidence="3 11" id="KW-0819">tRNA processing</keyword>
<feature type="binding site" evidence="11">
    <location>
        <position position="137"/>
    </location>
    <ligand>
        <name>ATP</name>
        <dbReference type="ChEBI" id="CHEBI:30616"/>
    </ligand>
</feature>
<evidence type="ECO:0000256" key="1">
    <source>
        <dbReference type="ARBA" id="ARBA00001946"/>
    </source>
</evidence>
<evidence type="ECO:0000256" key="6">
    <source>
        <dbReference type="ARBA" id="ARBA00022741"/>
    </source>
</evidence>
<gene>
    <name evidence="11 14" type="primary">cca</name>
    <name evidence="14" type="ORF">BTSPAZIEG_0036</name>
</gene>
<evidence type="ECO:0000259" key="12">
    <source>
        <dbReference type="Pfam" id="PF01743"/>
    </source>
</evidence>
<evidence type="ECO:0000256" key="2">
    <source>
        <dbReference type="ARBA" id="ARBA00022679"/>
    </source>
</evidence>
<evidence type="ECO:0000256" key="8">
    <source>
        <dbReference type="ARBA" id="ARBA00022840"/>
    </source>
</evidence>
<dbReference type="RefSeq" id="WP_075472296.1">
    <property type="nucleotide sequence ID" value="NZ_CP135003.1"/>
</dbReference>
<dbReference type="InterPro" id="IPR012006">
    <property type="entry name" value="CCA_bact"/>
</dbReference>
<evidence type="ECO:0000313" key="14">
    <source>
        <dbReference type="EMBL" id="CUR53023.1"/>
    </source>
</evidence>
<dbReference type="SUPFAM" id="SSF81301">
    <property type="entry name" value="Nucleotidyltransferase"/>
    <property type="match status" value="1"/>
</dbReference>
<protein>
    <recommendedName>
        <fullName evidence="11">CCA-adding enzyme</fullName>
        <ecNumber evidence="11">2.7.7.72</ecNumber>
    </recommendedName>
    <alternativeName>
        <fullName evidence="11">CCA tRNA nucleotidyltransferase</fullName>
    </alternativeName>
    <alternativeName>
        <fullName evidence="11">tRNA CCA-pyrophosphorylase</fullName>
    </alternativeName>
    <alternativeName>
        <fullName evidence="11">tRNA adenylyl-/cytidylyl- transferase</fullName>
    </alternativeName>
    <alternativeName>
        <fullName evidence="11">tRNA nucleotidyltransferase</fullName>
    </alternativeName>
    <alternativeName>
        <fullName evidence="11">tRNA-NT</fullName>
    </alternativeName>
</protein>
<dbReference type="Pfam" id="PF01743">
    <property type="entry name" value="PolyA_pol"/>
    <property type="match status" value="1"/>
</dbReference>
<feature type="binding site" evidence="11">
    <location>
        <position position="11"/>
    </location>
    <ligand>
        <name>ATP</name>
        <dbReference type="ChEBI" id="CHEBI:30616"/>
    </ligand>
</feature>
<evidence type="ECO:0000256" key="4">
    <source>
        <dbReference type="ARBA" id="ARBA00022695"/>
    </source>
</evidence>
<evidence type="ECO:0000256" key="9">
    <source>
        <dbReference type="ARBA" id="ARBA00022842"/>
    </source>
</evidence>
<dbReference type="PANTHER" id="PTHR47545:SF1">
    <property type="entry name" value="MULTIFUNCTIONAL CCA PROTEIN"/>
    <property type="match status" value="1"/>
</dbReference>
<dbReference type="GO" id="GO:0005524">
    <property type="term" value="F:ATP binding"/>
    <property type="evidence" value="ECO:0007669"/>
    <property type="project" value="UniProtKB-UniRule"/>
</dbReference>
<keyword evidence="10 11" id="KW-0694">RNA-binding</keyword>
<dbReference type="PIRSF" id="PIRSF000813">
    <property type="entry name" value="CCA_bact"/>
    <property type="match status" value="1"/>
</dbReference>
<comment type="catalytic activity">
    <reaction evidence="11">
        <text>a tRNA precursor + 2 CTP + ATP = a tRNA with a 3' CCA end + 3 diphosphate</text>
        <dbReference type="Rhea" id="RHEA:14433"/>
        <dbReference type="Rhea" id="RHEA-COMP:10465"/>
        <dbReference type="Rhea" id="RHEA-COMP:10468"/>
        <dbReference type="ChEBI" id="CHEBI:30616"/>
        <dbReference type="ChEBI" id="CHEBI:33019"/>
        <dbReference type="ChEBI" id="CHEBI:37563"/>
        <dbReference type="ChEBI" id="CHEBI:74896"/>
        <dbReference type="ChEBI" id="CHEBI:83071"/>
        <dbReference type="EC" id="2.7.7.72"/>
    </reaction>
</comment>
<comment type="function">
    <text evidence="11">Catalyzes the addition and repair of the essential 3'-terminal CCA sequence in tRNAs without using a nucleic acid template. Adds these three nucleotides in the order of C, C, and A to the tRNA nucleotide-73, using CTP and ATP as substrates and producing inorganic pyrophosphate. tRNA 3'-terminal CCA addition is required both for tRNA processing and repair. Also involved in tRNA surveillance by mediating tandem CCA addition to generate a CCACCA at the 3' terminus of unstable tRNAs. While stable tRNAs receive only 3'-terminal CCA, unstable tRNAs are marked with CCACCA and rapidly degraded.</text>
</comment>
<dbReference type="Gene3D" id="3.30.460.10">
    <property type="entry name" value="Beta Polymerase, domain 2"/>
    <property type="match status" value="1"/>
</dbReference>
<dbReference type="GO" id="GO:0004810">
    <property type="term" value="F:CCA tRNA nucleotidyltransferase activity"/>
    <property type="evidence" value="ECO:0007669"/>
    <property type="project" value="UniProtKB-UniRule"/>
</dbReference>
<dbReference type="AlphaFoldDB" id="A0A170PBH0"/>
<feature type="binding site" evidence="11">
    <location>
        <position position="8"/>
    </location>
    <ligand>
        <name>CTP</name>
        <dbReference type="ChEBI" id="CHEBI:37563"/>
    </ligand>
</feature>
<evidence type="ECO:0000256" key="3">
    <source>
        <dbReference type="ARBA" id="ARBA00022694"/>
    </source>
</evidence>
<feature type="binding site" evidence="11">
    <location>
        <position position="8"/>
    </location>
    <ligand>
        <name>ATP</name>
        <dbReference type="ChEBI" id="CHEBI:30616"/>
    </ligand>
</feature>
<dbReference type="GO" id="GO:0000049">
    <property type="term" value="F:tRNA binding"/>
    <property type="evidence" value="ECO:0007669"/>
    <property type="project" value="UniProtKB-UniRule"/>
</dbReference>
<comment type="cofactor">
    <cofactor evidence="1 11">
        <name>Mg(2+)</name>
        <dbReference type="ChEBI" id="CHEBI:18420"/>
    </cofactor>
</comment>
<keyword evidence="4 11" id="KW-0548">Nucleotidyltransferase</keyword>
<accession>A0A170PBH0</accession>
<dbReference type="Gene3D" id="1.10.3090.10">
    <property type="entry name" value="cca-adding enzyme, domain 2"/>
    <property type="match status" value="1"/>
</dbReference>
<evidence type="ECO:0000256" key="5">
    <source>
        <dbReference type="ARBA" id="ARBA00022723"/>
    </source>
</evidence>
<dbReference type="InterPro" id="IPR002646">
    <property type="entry name" value="PolA_pol_head_dom"/>
</dbReference>
<dbReference type="EMBL" id="LN890285">
    <property type="protein sequence ID" value="CUR53023.1"/>
    <property type="molecule type" value="Genomic_DNA"/>
</dbReference>
<dbReference type="STRING" id="98804.BTSPAZIEG_0036"/>
<dbReference type="PANTHER" id="PTHR47545">
    <property type="entry name" value="MULTIFUNCTIONAL CCA PROTEIN"/>
    <property type="match status" value="1"/>
</dbReference>
<feature type="binding site" evidence="11">
    <location>
        <position position="23"/>
    </location>
    <ligand>
        <name>Mg(2+)</name>
        <dbReference type="ChEBI" id="CHEBI:18420"/>
    </ligand>
</feature>
<dbReference type="SUPFAM" id="SSF81891">
    <property type="entry name" value="Poly A polymerase C-terminal region-like"/>
    <property type="match status" value="1"/>
</dbReference>
<dbReference type="GO" id="GO:0016787">
    <property type="term" value="F:hydrolase activity"/>
    <property type="evidence" value="ECO:0007669"/>
    <property type="project" value="UniProtKB-KW"/>
</dbReference>
<dbReference type="InterPro" id="IPR043519">
    <property type="entry name" value="NT_sf"/>
</dbReference>
<evidence type="ECO:0000256" key="10">
    <source>
        <dbReference type="ARBA" id="ARBA00022884"/>
    </source>
</evidence>
<keyword evidence="5 11" id="KW-0479">Metal-binding</keyword>
<keyword evidence="2 11" id="KW-0808">Transferase</keyword>
<name>A0A170PBH0_BUCTT</name>
<dbReference type="HAMAP" id="MF_01262">
    <property type="entry name" value="CCA_bact_type2"/>
    <property type="match status" value="1"/>
</dbReference>
<keyword evidence="8 11" id="KW-0067">ATP-binding</keyword>
<comment type="catalytic activity">
    <reaction evidence="11">
        <text>a tRNA with a 3' CCA end + 2 CTP + ATP = a tRNA with a 3' CCACCA end + 3 diphosphate</text>
        <dbReference type="Rhea" id="RHEA:76235"/>
        <dbReference type="Rhea" id="RHEA-COMP:10468"/>
        <dbReference type="Rhea" id="RHEA-COMP:18655"/>
        <dbReference type="ChEBI" id="CHEBI:30616"/>
        <dbReference type="ChEBI" id="CHEBI:33019"/>
        <dbReference type="ChEBI" id="CHEBI:37563"/>
        <dbReference type="ChEBI" id="CHEBI:83071"/>
        <dbReference type="ChEBI" id="CHEBI:195187"/>
    </reaction>
</comment>
<feature type="binding site" evidence="11">
    <location>
        <position position="21"/>
    </location>
    <ligand>
        <name>Mg(2+)</name>
        <dbReference type="ChEBI" id="CHEBI:18420"/>
    </ligand>
</feature>
<dbReference type="GO" id="GO:0000287">
    <property type="term" value="F:magnesium ion binding"/>
    <property type="evidence" value="ECO:0007669"/>
    <property type="project" value="UniProtKB-UniRule"/>
</dbReference>
<dbReference type="GO" id="GO:0160016">
    <property type="term" value="F:CCACCA tRNA nucleotidyltransferase activity"/>
    <property type="evidence" value="ECO:0007669"/>
    <property type="project" value="RHEA"/>
</dbReference>
<keyword evidence="7 11" id="KW-0692">RNA repair</keyword>
<dbReference type="EC" id="2.7.7.72" evidence="11"/>
<feature type="binding site" evidence="11">
    <location>
        <position position="11"/>
    </location>
    <ligand>
        <name>CTP</name>
        <dbReference type="ChEBI" id="CHEBI:37563"/>
    </ligand>
</feature>
<dbReference type="GO" id="GO:0042245">
    <property type="term" value="P:RNA repair"/>
    <property type="evidence" value="ECO:0007669"/>
    <property type="project" value="UniProtKB-KW"/>
</dbReference>